<dbReference type="EMBL" id="AP022360">
    <property type="protein sequence ID" value="BBU85163.1"/>
    <property type="molecule type" value="Genomic_DNA"/>
</dbReference>
<name>A0A8S0FZE2_ECOLX</name>
<protein>
    <recommendedName>
        <fullName evidence="3">Prophage protein</fullName>
    </recommendedName>
</protein>
<dbReference type="AlphaFoldDB" id="A0A8S0FZE2"/>
<evidence type="ECO:0008006" key="3">
    <source>
        <dbReference type="Google" id="ProtNLM"/>
    </source>
</evidence>
<dbReference type="Proteomes" id="UP000467488">
    <property type="component" value="Chromosome"/>
</dbReference>
<reference evidence="1 2" key="1">
    <citation type="submission" date="2020-01" db="EMBL/GenBank/DDBJ databases">
        <title>Dynamics of blaIMP-6 dissemination in carbapenem resistant Enterobacteriacea isolated from regional surveillance in Osaka, Japan.</title>
        <authorList>
            <person name="Abe R."/>
            <person name="Akeda Y."/>
            <person name="Sugawara Y."/>
            <person name="Yamamoto N."/>
            <person name="Tomono K."/>
            <person name="Takeuchi D."/>
            <person name="Kawahara R."/>
            <person name="Hamada S."/>
        </authorList>
    </citation>
    <scope>NUCLEOTIDE SEQUENCE [LARGE SCALE GENOMIC DNA]</scope>
    <source>
        <strain evidence="1 2">E300</strain>
    </source>
</reference>
<gene>
    <name evidence="1" type="ORF">EIMP300_65630</name>
</gene>
<sequence>MFLRISVAHANNGDTKMHAKEEGIIRALKEISKTENEVAKKAIANNHMDVATHTLIVARVTAEAAEIIAKQDAELAVLRTQPVTGLDLSNTGRLIYTIGSELQRYTIIAGLQDKYLITPHPIRESEILTNLRLIERSQVAFIDDAQCTVFNA</sequence>
<proteinExistence type="predicted"/>
<accession>A0A8S0FZE2</accession>
<organism evidence="1 2">
    <name type="scientific">Escherichia coli</name>
    <dbReference type="NCBI Taxonomy" id="562"/>
    <lineage>
        <taxon>Bacteria</taxon>
        <taxon>Pseudomonadati</taxon>
        <taxon>Pseudomonadota</taxon>
        <taxon>Gammaproteobacteria</taxon>
        <taxon>Enterobacterales</taxon>
        <taxon>Enterobacteriaceae</taxon>
        <taxon>Escherichia</taxon>
    </lineage>
</organism>
<evidence type="ECO:0000313" key="1">
    <source>
        <dbReference type="EMBL" id="BBU85163.1"/>
    </source>
</evidence>
<evidence type="ECO:0000313" key="2">
    <source>
        <dbReference type="Proteomes" id="UP000467488"/>
    </source>
</evidence>